<reference evidence="8" key="1">
    <citation type="submission" date="2023-10" db="EMBL/GenBank/DDBJ databases">
        <authorList>
            <person name="Chen Y."/>
            <person name="Shah S."/>
            <person name="Dougan E. K."/>
            <person name="Thang M."/>
            <person name="Chan C."/>
        </authorList>
    </citation>
    <scope>NUCLEOTIDE SEQUENCE [LARGE SCALE GENOMIC DNA]</scope>
</reference>
<dbReference type="InterPro" id="IPR051223">
    <property type="entry name" value="Polycystin"/>
</dbReference>
<comment type="subcellular location">
    <subcellularLocation>
        <location evidence="1">Membrane</location>
        <topology evidence="1">Multi-pass membrane protein</topology>
    </subcellularLocation>
</comment>
<feature type="region of interest" description="Disordered" evidence="5">
    <location>
        <begin position="679"/>
        <end position="702"/>
    </location>
</feature>
<feature type="transmembrane region" description="Helical" evidence="6">
    <location>
        <begin position="324"/>
        <end position="345"/>
    </location>
</feature>
<keyword evidence="3 6" id="KW-1133">Transmembrane helix</keyword>
<evidence type="ECO:0000259" key="7">
    <source>
        <dbReference type="Pfam" id="PF08016"/>
    </source>
</evidence>
<dbReference type="Proteomes" id="UP001189429">
    <property type="component" value="Unassembled WGS sequence"/>
</dbReference>
<dbReference type="Pfam" id="PF08016">
    <property type="entry name" value="PKD_channel"/>
    <property type="match status" value="1"/>
</dbReference>
<feature type="transmembrane region" description="Helical" evidence="6">
    <location>
        <begin position="424"/>
        <end position="453"/>
    </location>
</feature>
<gene>
    <name evidence="8" type="ORF">PCOR1329_LOCUS50724</name>
</gene>
<evidence type="ECO:0000313" key="8">
    <source>
        <dbReference type="EMBL" id="CAK0862264.1"/>
    </source>
</evidence>
<evidence type="ECO:0000313" key="9">
    <source>
        <dbReference type="Proteomes" id="UP001189429"/>
    </source>
</evidence>
<feature type="transmembrane region" description="Helical" evidence="6">
    <location>
        <begin position="394"/>
        <end position="412"/>
    </location>
</feature>
<sequence>MSADLTKLKRFTAVSAVVVRPQIWMTRRENRDCTGFATMYDRIYSGHGDDLRFKYRGDAIAGAWQPTGVVFRSAEDVPFEPIGLRSLQSSVPSNPPPPESQYTSPNEGRSVLLSCKSSTARNRTMRNVLKTKFNNVELVDGDRTFFGDFHADKVDILAYMGYNVYANAVNLTTHPRCFMTSKRNEQNQIEWSLDEDGNVDRHGEKVTVSDVDERCERSADTWHDVQTDRIRAQLFLYTPSHELFTRILVEWHIEMSGKFTPAFHVESFQELKSTDRYTAWISLTLVQVGLGVLQFVLIIRRVVIEIRERRLYPRALACTSSENIAISCGLLLQIGFMVFYITRIAQEMDGGNLWPLIEQVLSINPYASEEAAMNFMLSQNALVDRAQSFQHHRVTGFALVFVSFLQIVDYMSVHPQLGVIPNTLSLIVAQLINWIGIFVVVFLMLVMLGHWAFGEQVDDFSSVSKTLILSGNLALGNFDFAVLASEIHETADIVLLVVWESATLASVFLVLLNFLLAIVVDGYSVVKVSSECCAANGFLIDLFKFGKVQYMYSRRGWPKRAFLLQHLMELPDQVTVEDIHRTGAFRQDGDGSDGTSECQVCGVACQDGCGAVRQDGDGSHGASECQAFFDAYREVLNELPGARKLATRRAAKDMEHRARDADLRNSVLARIDQLARQLGRDAPPSGEGGSHLIVPPGDPGLA</sequence>
<feature type="region of interest" description="Disordered" evidence="5">
    <location>
        <begin position="86"/>
        <end position="108"/>
    </location>
</feature>
<dbReference type="PANTHER" id="PTHR10877:SF183">
    <property type="entry name" value="AT14535P-RELATED"/>
    <property type="match status" value="1"/>
</dbReference>
<comment type="caution">
    <text evidence="8">The sequence shown here is derived from an EMBL/GenBank/DDBJ whole genome shotgun (WGS) entry which is preliminary data.</text>
</comment>
<keyword evidence="4 6" id="KW-0472">Membrane</keyword>
<dbReference type="PANTHER" id="PTHR10877">
    <property type="entry name" value="POLYCYSTIN FAMILY MEMBER"/>
    <property type="match status" value="1"/>
</dbReference>
<protein>
    <recommendedName>
        <fullName evidence="7">Polycystin cation channel PKD1/PKD2 domain-containing protein</fullName>
    </recommendedName>
</protein>
<proteinExistence type="predicted"/>
<organism evidence="8 9">
    <name type="scientific">Prorocentrum cordatum</name>
    <dbReference type="NCBI Taxonomy" id="2364126"/>
    <lineage>
        <taxon>Eukaryota</taxon>
        <taxon>Sar</taxon>
        <taxon>Alveolata</taxon>
        <taxon>Dinophyceae</taxon>
        <taxon>Prorocentrales</taxon>
        <taxon>Prorocentraceae</taxon>
        <taxon>Prorocentrum</taxon>
    </lineage>
</organism>
<feature type="domain" description="Polycystin cation channel PKD1/PKD2" evidence="7">
    <location>
        <begin position="394"/>
        <end position="526"/>
    </location>
</feature>
<evidence type="ECO:0000256" key="4">
    <source>
        <dbReference type="ARBA" id="ARBA00023136"/>
    </source>
</evidence>
<keyword evidence="9" id="KW-1185">Reference proteome</keyword>
<evidence type="ECO:0000256" key="1">
    <source>
        <dbReference type="ARBA" id="ARBA00004141"/>
    </source>
</evidence>
<evidence type="ECO:0000256" key="3">
    <source>
        <dbReference type="ARBA" id="ARBA00022989"/>
    </source>
</evidence>
<evidence type="ECO:0000256" key="6">
    <source>
        <dbReference type="SAM" id="Phobius"/>
    </source>
</evidence>
<feature type="transmembrane region" description="Helical" evidence="6">
    <location>
        <begin position="493"/>
        <end position="520"/>
    </location>
</feature>
<dbReference type="EMBL" id="CAUYUJ010016142">
    <property type="protein sequence ID" value="CAK0862264.1"/>
    <property type="molecule type" value="Genomic_DNA"/>
</dbReference>
<evidence type="ECO:0000256" key="5">
    <source>
        <dbReference type="SAM" id="MobiDB-lite"/>
    </source>
</evidence>
<feature type="transmembrane region" description="Helical" evidence="6">
    <location>
        <begin position="277"/>
        <end position="303"/>
    </location>
</feature>
<keyword evidence="2 6" id="KW-0812">Transmembrane</keyword>
<dbReference type="InterPro" id="IPR013122">
    <property type="entry name" value="PKD1_2_channel"/>
</dbReference>
<accession>A0ABN9UQJ7</accession>
<name>A0ABN9UQJ7_9DINO</name>
<evidence type="ECO:0000256" key="2">
    <source>
        <dbReference type="ARBA" id="ARBA00022692"/>
    </source>
</evidence>